<dbReference type="SUPFAM" id="SSF53244">
    <property type="entry name" value="MurD-like peptide ligases, peptide-binding domain"/>
    <property type="match status" value="1"/>
</dbReference>
<dbReference type="Pfam" id="PF08245">
    <property type="entry name" value="Mur_ligase_M"/>
    <property type="match status" value="1"/>
</dbReference>
<dbReference type="Proteomes" id="UP000176273">
    <property type="component" value="Unassembled WGS sequence"/>
</dbReference>
<keyword evidence="2" id="KW-0132">Cell division</keyword>
<comment type="subcellular location">
    <subcellularLocation>
        <location evidence="2">Cytoplasm</location>
    </subcellularLocation>
</comment>
<dbReference type="InterPro" id="IPR036565">
    <property type="entry name" value="Mur-like_cat_sf"/>
</dbReference>
<proteinExistence type="inferred from homology"/>
<name>A0A1F6BLI4_9BACT</name>
<evidence type="ECO:0000259" key="4">
    <source>
        <dbReference type="Pfam" id="PF08245"/>
    </source>
</evidence>
<dbReference type="GO" id="GO:0051301">
    <property type="term" value="P:cell division"/>
    <property type="evidence" value="ECO:0007669"/>
    <property type="project" value="UniProtKB-KW"/>
</dbReference>
<dbReference type="GO" id="GO:0016881">
    <property type="term" value="F:acid-amino acid ligase activity"/>
    <property type="evidence" value="ECO:0007669"/>
    <property type="project" value="InterPro"/>
</dbReference>
<evidence type="ECO:0000313" key="6">
    <source>
        <dbReference type="Proteomes" id="UP000176273"/>
    </source>
</evidence>
<evidence type="ECO:0000256" key="2">
    <source>
        <dbReference type="RuleBase" id="RU004135"/>
    </source>
</evidence>
<dbReference type="Pfam" id="PF02875">
    <property type="entry name" value="Mur_ligase_C"/>
    <property type="match status" value="1"/>
</dbReference>
<dbReference type="InterPro" id="IPR036615">
    <property type="entry name" value="Mur_ligase_C_dom_sf"/>
</dbReference>
<dbReference type="GO" id="GO:0008360">
    <property type="term" value="P:regulation of cell shape"/>
    <property type="evidence" value="ECO:0007669"/>
    <property type="project" value="UniProtKB-KW"/>
</dbReference>
<dbReference type="Gene3D" id="3.40.1190.10">
    <property type="entry name" value="Mur-like, catalytic domain"/>
    <property type="match status" value="1"/>
</dbReference>
<comment type="similarity">
    <text evidence="1">Belongs to the MurCDEF family. MurE subfamily.</text>
</comment>
<accession>A0A1F6BLI4</accession>
<dbReference type="PANTHER" id="PTHR23135:SF4">
    <property type="entry name" value="UDP-N-ACETYLMURAMOYL-L-ALANYL-D-GLUTAMATE--2,6-DIAMINOPIMELATE LIGASE MURE HOMOLOG, CHLOROPLASTIC"/>
    <property type="match status" value="1"/>
</dbReference>
<dbReference type="SUPFAM" id="SSF53623">
    <property type="entry name" value="MurD-like peptide ligases, catalytic domain"/>
    <property type="match status" value="1"/>
</dbReference>
<dbReference type="GO" id="GO:0005737">
    <property type="term" value="C:cytoplasm"/>
    <property type="evidence" value="ECO:0007669"/>
    <property type="project" value="UniProtKB-SubCell"/>
</dbReference>
<evidence type="ECO:0000259" key="3">
    <source>
        <dbReference type="Pfam" id="PF02875"/>
    </source>
</evidence>
<feature type="domain" description="Mur ligase C-terminal" evidence="3">
    <location>
        <begin position="250"/>
        <end position="383"/>
    </location>
</feature>
<dbReference type="EMBL" id="MFKH01000002">
    <property type="protein sequence ID" value="OGG37781.1"/>
    <property type="molecule type" value="Genomic_DNA"/>
</dbReference>
<dbReference type="InterPro" id="IPR005761">
    <property type="entry name" value="UDP-N-AcMur-Glu-dNH2Pim_ligase"/>
</dbReference>
<evidence type="ECO:0000313" key="5">
    <source>
        <dbReference type="EMBL" id="OGG37781.1"/>
    </source>
</evidence>
<dbReference type="InterPro" id="IPR013221">
    <property type="entry name" value="Mur_ligase_cen"/>
</dbReference>
<reference evidence="5 6" key="1">
    <citation type="journal article" date="2016" name="Nat. Commun.">
        <title>Thousands of microbial genomes shed light on interconnected biogeochemical processes in an aquifer system.</title>
        <authorList>
            <person name="Anantharaman K."/>
            <person name="Brown C.T."/>
            <person name="Hug L.A."/>
            <person name="Sharon I."/>
            <person name="Castelle C.J."/>
            <person name="Probst A.J."/>
            <person name="Thomas B.C."/>
            <person name="Singh A."/>
            <person name="Wilkins M.J."/>
            <person name="Karaoz U."/>
            <person name="Brodie E.L."/>
            <person name="Williams K.H."/>
            <person name="Hubbard S.S."/>
            <person name="Banfield J.F."/>
        </authorList>
    </citation>
    <scope>NUCLEOTIDE SEQUENCE [LARGE SCALE GENOMIC DNA]</scope>
</reference>
<gene>
    <name evidence="5" type="ORF">A2110_00360</name>
</gene>
<keyword evidence="2" id="KW-0131">Cell cycle</keyword>
<evidence type="ECO:0008006" key="7">
    <source>
        <dbReference type="Google" id="ProtNLM"/>
    </source>
</evidence>
<dbReference type="Gene3D" id="3.90.190.20">
    <property type="entry name" value="Mur ligase, C-terminal domain"/>
    <property type="match status" value="1"/>
</dbReference>
<dbReference type="InterPro" id="IPR004101">
    <property type="entry name" value="Mur_ligase_C"/>
</dbReference>
<comment type="pathway">
    <text evidence="2">Cell wall biogenesis; peptidoglycan biosynthesis.</text>
</comment>
<evidence type="ECO:0000256" key="1">
    <source>
        <dbReference type="ARBA" id="ARBA00005898"/>
    </source>
</evidence>
<dbReference type="GO" id="GO:0005524">
    <property type="term" value="F:ATP binding"/>
    <property type="evidence" value="ECO:0007669"/>
    <property type="project" value="InterPro"/>
</dbReference>
<dbReference type="AlphaFoldDB" id="A0A1F6BLI4"/>
<dbReference type="GO" id="GO:0009252">
    <property type="term" value="P:peptidoglycan biosynthetic process"/>
    <property type="evidence" value="ECO:0007669"/>
    <property type="project" value="UniProtKB-UniPathway"/>
</dbReference>
<keyword evidence="2" id="KW-0961">Cell wall biogenesis/degradation</keyword>
<dbReference type="STRING" id="1798468.A2110_00360"/>
<feature type="domain" description="Mur ligase central" evidence="4">
    <location>
        <begin position="34"/>
        <end position="181"/>
    </location>
</feature>
<dbReference type="NCBIfam" id="TIGR01085">
    <property type="entry name" value="murE"/>
    <property type="match status" value="1"/>
</dbReference>
<dbReference type="UniPathway" id="UPA00219"/>
<keyword evidence="2" id="KW-0573">Peptidoglycan synthesis</keyword>
<dbReference type="PANTHER" id="PTHR23135">
    <property type="entry name" value="MUR LIGASE FAMILY MEMBER"/>
    <property type="match status" value="1"/>
</dbReference>
<comment type="caution">
    <text evidence="5">The sequence shown here is derived from an EMBL/GenBank/DDBJ whole genome shotgun (WGS) entry which is preliminary data.</text>
</comment>
<keyword evidence="2" id="KW-0133">Cell shape</keyword>
<sequence length="411" mass="45737">MKALPLKTPYHYLAAWLGAVKCRYPSRKLFVIGITGTKGKSTTIELLNAILEASGRKTALLSSLRMKVGQGSVPNTWSNTMPGRAKLQAFLKDAADAGCSHALIEVTSEGVRQKRHRFIDWDAAVFLNIHPEHIESHGSFEKYREAKLDFFRSLQRSRKKERFLFINTDDPNAVYFEEIAALVPRSTLVPFTAADAWKLVEALREGYDADWMHADFNVANVAAALAVARTLGIGRTTIVEALGGFRGIPGRMEFIQKKPFAVVVDYAHTPHSLEELYRNLRENYGFKEGHNLIVVLGSAGGGRDTWKRPEFGKIAASYADFIVLTSEDPYNEDPLRIISEIRAGFADAPVNPKAIYEIADRREAIQKALSLAGEGDVVVLTGMGSQEFFYGPNGTKIPWGERKIVEELLKH</sequence>
<organism evidence="5 6">
    <name type="scientific">Candidatus Jorgensenbacteria bacterium GWA1_54_12</name>
    <dbReference type="NCBI Taxonomy" id="1798468"/>
    <lineage>
        <taxon>Bacteria</taxon>
        <taxon>Candidatus Joergenseniibacteriota</taxon>
    </lineage>
</organism>
<protein>
    <recommendedName>
        <fullName evidence="7">UDP-N-acetylmuramoyl-L-alanyl-D-glutamate--2, 6-diaminopimelate ligase</fullName>
    </recommendedName>
</protein>
<dbReference type="GO" id="GO:0071555">
    <property type="term" value="P:cell wall organization"/>
    <property type="evidence" value="ECO:0007669"/>
    <property type="project" value="UniProtKB-KW"/>
</dbReference>